<dbReference type="EMBL" id="AKGD01000001">
    <property type="protein sequence ID" value="EIT70175.1"/>
    <property type="molecule type" value="Genomic_DNA"/>
</dbReference>
<dbReference type="AlphaFoldDB" id="I8T898"/>
<name>I8T898_9GAMM</name>
<evidence type="ECO:0000313" key="1">
    <source>
        <dbReference type="EMBL" id="EIT69988.1"/>
    </source>
</evidence>
<organism evidence="2 3">
    <name type="scientific">Hydrocarboniphaga effusa AP103</name>
    <dbReference type="NCBI Taxonomy" id="1172194"/>
    <lineage>
        <taxon>Bacteria</taxon>
        <taxon>Pseudomonadati</taxon>
        <taxon>Pseudomonadota</taxon>
        <taxon>Gammaproteobacteria</taxon>
        <taxon>Nevskiales</taxon>
        <taxon>Nevskiaceae</taxon>
        <taxon>Hydrocarboniphaga</taxon>
    </lineage>
</organism>
<protein>
    <submittedName>
        <fullName evidence="2">Uncharacterized protein</fullName>
    </submittedName>
</protein>
<dbReference type="STRING" id="1172194.WQQ_01250"/>
<dbReference type="RefSeq" id="WP_007183271.1">
    <property type="nucleotide sequence ID" value="NZ_AKGD01000001.1"/>
</dbReference>
<evidence type="ECO:0000313" key="3">
    <source>
        <dbReference type="Proteomes" id="UP000003704"/>
    </source>
</evidence>
<evidence type="ECO:0000313" key="2">
    <source>
        <dbReference type="EMBL" id="EIT70175.1"/>
    </source>
</evidence>
<comment type="caution">
    <text evidence="2">The sequence shown here is derived from an EMBL/GenBank/DDBJ whole genome shotgun (WGS) entry which is preliminary data.</text>
</comment>
<accession>I8T898</accession>
<reference evidence="2" key="2">
    <citation type="submission" date="2012-05" db="EMBL/GenBank/DDBJ databases">
        <authorList>
            <person name="Park J.-H."/>
            <person name="Zylstra G.J."/>
            <person name="Chae J.-C."/>
        </authorList>
    </citation>
    <scope>NUCLEOTIDE SEQUENCE</scope>
    <source>
        <strain evidence="2">AP103</strain>
    </source>
</reference>
<reference evidence="2 3" key="1">
    <citation type="journal article" date="2012" name="J. Bacteriol.">
        <title>Genome Sequence of n-Alkane-Degrading Hydrocarboniphaga effusa Strain AP103T (ATCC BAA-332T).</title>
        <authorList>
            <person name="Chang H.K."/>
            <person name="Zylstra G.J."/>
            <person name="Chae J.C."/>
        </authorList>
    </citation>
    <scope>NUCLEOTIDE SEQUENCE [LARGE SCALE GENOMIC DNA]</scope>
    <source>
        <strain evidence="2 3">AP103</strain>
    </source>
</reference>
<keyword evidence="3" id="KW-1185">Reference proteome</keyword>
<sequence>MSTKSKPAVPPMPALRWFVSDDLPSETLLNCAKLTNFLSGAFANVPSGLTFSADDADAVSRLMSTITDALEYEKARVQSLERAA</sequence>
<gene>
    <name evidence="1" type="ORF">WQQ_01250</name>
    <name evidence="2" type="ORF">WQQ_03120</name>
</gene>
<proteinExistence type="predicted"/>
<dbReference type="Proteomes" id="UP000003704">
    <property type="component" value="Unassembled WGS sequence"/>
</dbReference>
<dbReference type="EMBL" id="AKGD01000001">
    <property type="protein sequence ID" value="EIT69988.1"/>
    <property type="molecule type" value="Genomic_DNA"/>
</dbReference>